<evidence type="ECO:0000256" key="2">
    <source>
        <dbReference type="ARBA" id="ARBA00023110"/>
    </source>
</evidence>
<keyword evidence="2 3" id="KW-0697">Rotamase</keyword>
<dbReference type="PROSITE" id="PS50059">
    <property type="entry name" value="FKBP_PPIASE"/>
    <property type="match status" value="1"/>
</dbReference>
<evidence type="ECO:0000256" key="1">
    <source>
        <dbReference type="ARBA" id="ARBA00000971"/>
    </source>
</evidence>
<evidence type="ECO:0000256" key="3">
    <source>
        <dbReference type="PROSITE-ProRule" id="PRU00277"/>
    </source>
</evidence>
<dbReference type="GO" id="GO:0003755">
    <property type="term" value="F:peptidyl-prolyl cis-trans isomerase activity"/>
    <property type="evidence" value="ECO:0007669"/>
    <property type="project" value="UniProtKB-UniRule"/>
</dbReference>
<comment type="caution">
    <text evidence="6">The sequence shown here is derived from an EMBL/GenBank/DDBJ whole genome shotgun (WGS) entry which is preliminary data.</text>
</comment>
<name>A0A399D051_9BACT</name>
<proteinExistence type="inferred from homology"/>
<feature type="domain" description="PPIase FKBP-type" evidence="5">
    <location>
        <begin position="78"/>
        <end position="170"/>
    </location>
</feature>
<dbReference type="Proteomes" id="UP000266441">
    <property type="component" value="Unassembled WGS sequence"/>
</dbReference>
<accession>A0A399D051</accession>
<organism evidence="6 7">
    <name type="scientific">Mariniphaga sediminis</name>
    <dbReference type="NCBI Taxonomy" id="1628158"/>
    <lineage>
        <taxon>Bacteria</taxon>
        <taxon>Pseudomonadati</taxon>
        <taxon>Bacteroidota</taxon>
        <taxon>Bacteroidia</taxon>
        <taxon>Marinilabiliales</taxon>
        <taxon>Prolixibacteraceae</taxon>
        <taxon>Mariniphaga</taxon>
    </lineage>
</organism>
<gene>
    <name evidence="6" type="ORF">D1164_09670</name>
</gene>
<dbReference type="InterPro" id="IPR046357">
    <property type="entry name" value="PPIase_dom_sf"/>
</dbReference>
<dbReference type="Pfam" id="PF00254">
    <property type="entry name" value="FKBP_C"/>
    <property type="match status" value="1"/>
</dbReference>
<protein>
    <recommendedName>
        <fullName evidence="4">Peptidyl-prolyl cis-trans isomerase</fullName>
        <ecNumber evidence="4">5.2.1.8</ecNumber>
    </recommendedName>
</protein>
<evidence type="ECO:0000256" key="4">
    <source>
        <dbReference type="RuleBase" id="RU003915"/>
    </source>
</evidence>
<dbReference type="Gene3D" id="3.10.50.40">
    <property type="match status" value="1"/>
</dbReference>
<dbReference type="EMBL" id="QWET01000006">
    <property type="protein sequence ID" value="RIH65385.1"/>
    <property type="molecule type" value="Genomic_DNA"/>
</dbReference>
<evidence type="ECO:0000313" key="6">
    <source>
        <dbReference type="EMBL" id="RIH65385.1"/>
    </source>
</evidence>
<keyword evidence="3 4" id="KW-0413">Isomerase</keyword>
<evidence type="ECO:0000313" key="7">
    <source>
        <dbReference type="Proteomes" id="UP000266441"/>
    </source>
</evidence>
<dbReference type="OrthoDB" id="9814548at2"/>
<dbReference type="AlphaFoldDB" id="A0A399D051"/>
<keyword evidence="7" id="KW-1185">Reference proteome</keyword>
<sequence>MQKLLINIPLLILGVLLLGGAVSCSEEEKTPRTREIEMAELDSLIRMLENDGEDIDTTDLSVFYIIRKEGEGPFPKAGDSCSVSYIGFLPNGAKFEDSRDIYPGKIWNFNYMLKKEVHEVIGLIDGIGHVNEGGEIEIYVPSDLAYGSRGTANVPPYTTLVYRATLNELKPKL</sequence>
<dbReference type="SUPFAM" id="SSF54534">
    <property type="entry name" value="FKBP-like"/>
    <property type="match status" value="1"/>
</dbReference>
<dbReference type="EC" id="5.2.1.8" evidence="4"/>
<dbReference type="RefSeq" id="WP_119349766.1">
    <property type="nucleotide sequence ID" value="NZ_QWET01000006.1"/>
</dbReference>
<comment type="catalytic activity">
    <reaction evidence="1 3 4">
        <text>[protein]-peptidylproline (omega=180) = [protein]-peptidylproline (omega=0)</text>
        <dbReference type="Rhea" id="RHEA:16237"/>
        <dbReference type="Rhea" id="RHEA-COMP:10747"/>
        <dbReference type="Rhea" id="RHEA-COMP:10748"/>
        <dbReference type="ChEBI" id="CHEBI:83833"/>
        <dbReference type="ChEBI" id="CHEBI:83834"/>
        <dbReference type="EC" id="5.2.1.8"/>
    </reaction>
</comment>
<reference evidence="6 7" key="1">
    <citation type="journal article" date="2015" name="Int. J. Syst. Evol. Microbiol.">
        <title>Mariniphaga sediminis sp. nov., isolated from coastal sediment.</title>
        <authorList>
            <person name="Wang F.Q."/>
            <person name="Shen Q.Y."/>
            <person name="Chen G.J."/>
            <person name="Du Z.J."/>
        </authorList>
    </citation>
    <scope>NUCLEOTIDE SEQUENCE [LARGE SCALE GENOMIC DNA]</scope>
    <source>
        <strain evidence="6 7">SY21</strain>
    </source>
</reference>
<evidence type="ECO:0000259" key="5">
    <source>
        <dbReference type="PROSITE" id="PS50059"/>
    </source>
</evidence>
<dbReference type="PROSITE" id="PS51257">
    <property type="entry name" value="PROKAR_LIPOPROTEIN"/>
    <property type="match status" value="1"/>
</dbReference>
<dbReference type="InterPro" id="IPR001179">
    <property type="entry name" value="PPIase_FKBP_dom"/>
</dbReference>
<comment type="similarity">
    <text evidence="4">Belongs to the FKBP-type PPIase family.</text>
</comment>